<dbReference type="UniPathway" id="UPA00068">
    <property type="reaction ID" value="UER00106"/>
</dbReference>
<feature type="binding site" evidence="11">
    <location>
        <position position="158"/>
    </location>
    <ligand>
        <name>substrate</name>
    </ligand>
</feature>
<feature type="binding site" evidence="11">
    <location>
        <position position="195"/>
    </location>
    <ligand>
        <name>substrate</name>
    </ligand>
</feature>
<feature type="binding site" evidence="11">
    <location>
        <position position="408"/>
    </location>
    <ligand>
        <name>substrate</name>
    </ligand>
</feature>
<evidence type="ECO:0000256" key="4">
    <source>
        <dbReference type="ARBA" id="ARBA00022490"/>
    </source>
</evidence>
<dbReference type="PANTHER" id="PTHR23100:SF0">
    <property type="entry name" value="ARGININE BIOSYNTHESIS BIFUNCTIONAL PROTEIN ARGJ, MITOCHONDRIAL"/>
    <property type="match status" value="1"/>
</dbReference>
<dbReference type="GO" id="GO:0006526">
    <property type="term" value="P:L-arginine biosynthetic process"/>
    <property type="evidence" value="ECO:0007669"/>
    <property type="project" value="UniProtKB-UniRule"/>
</dbReference>
<evidence type="ECO:0000256" key="8">
    <source>
        <dbReference type="ARBA" id="ARBA00022813"/>
    </source>
</evidence>
<dbReference type="OrthoDB" id="9804242at2"/>
<dbReference type="SUPFAM" id="SSF56266">
    <property type="entry name" value="DmpA/ArgJ-like"/>
    <property type="match status" value="1"/>
</dbReference>
<comment type="pathway">
    <text evidence="11">Amino-acid biosynthesis; L-arginine biosynthesis; L-ornithine and N-acetyl-L-glutamate from L-glutamate and N(2)-acetyl-L-ornithine (cyclic): step 1/1.</text>
</comment>
<feature type="site" description="Cleavage; by autolysis" evidence="11">
    <location>
        <begin position="194"/>
        <end position="195"/>
    </location>
</feature>
<evidence type="ECO:0000256" key="5">
    <source>
        <dbReference type="ARBA" id="ARBA00022571"/>
    </source>
</evidence>
<dbReference type="EC" id="2.3.1.35" evidence="11"/>
<dbReference type="InterPro" id="IPR016117">
    <property type="entry name" value="ArgJ-like_dom_sf"/>
</dbReference>
<comment type="catalytic activity">
    <reaction evidence="11">
        <text>L-glutamate + acetyl-CoA = N-acetyl-L-glutamate + CoA + H(+)</text>
        <dbReference type="Rhea" id="RHEA:24292"/>
        <dbReference type="ChEBI" id="CHEBI:15378"/>
        <dbReference type="ChEBI" id="CHEBI:29985"/>
        <dbReference type="ChEBI" id="CHEBI:44337"/>
        <dbReference type="ChEBI" id="CHEBI:57287"/>
        <dbReference type="ChEBI" id="CHEBI:57288"/>
        <dbReference type="EC" id="2.3.1.1"/>
    </reaction>
</comment>
<gene>
    <name evidence="11" type="primary">argJ</name>
    <name evidence="13" type="ORF">BST63_03195</name>
    <name evidence="12" type="ORF">BSZ18_04605</name>
</gene>
<evidence type="ECO:0000256" key="6">
    <source>
        <dbReference type="ARBA" id="ARBA00022605"/>
    </source>
</evidence>
<comment type="caution">
    <text evidence="12">The sequence shown here is derived from an EMBL/GenBank/DDBJ whole genome shotgun (WGS) entry which is preliminary data.</text>
</comment>
<dbReference type="Gene3D" id="3.60.70.12">
    <property type="entry name" value="L-amino peptidase D-ALA esterase/amidase"/>
    <property type="match status" value="1"/>
</dbReference>
<dbReference type="InterPro" id="IPR042195">
    <property type="entry name" value="ArgJ_beta_C"/>
</dbReference>
<feature type="binding site" evidence="11">
    <location>
        <position position="285"/>
    </location>
    <ligand>
        <name>substrate</name>
    </ligand>
</feature>
<dbReference type="RefSeq" id="WP_085357813.1">
    <property type="nucleotide sequence ID" value="NZ_NAFC01000154.1"/>
</dbReference>
<proteinExistence type="inferred from homology"/>
<keyword evidence="7 11" id="KW-0808">Transferase</keyword>
<dbReference type="EMBL" id="NAFK01000120">
    <property type="protein sequence ID" value="OSJ34681.1"/>
    <property type="molecule type" value="Genomic_DNA"/>
</dbReference>
<comment type="pathway">
    <text evidence="11">Amino-acid biosynthesis; L-arginine biosynthesis; N(2)-acetyl-L-ornithine from L-glutamate: step 1/4.</text>
</comment>
<dbReference type="AlphaFoldDB" id="A0A1X3GU41"/>
<keyword evidence="8 11" id="KW-0068">Autocatalytic cleavage</keyword>
<evidence type="ECO:0000256" key="2">
    <source>
        <dbReference type="ARBA" id="ARBA00006774"/>
    </source>
</evidence>
<feature type="chain" id="PRO_5043059328" description="Arginine biosynthesis bifunctional protein ArgJ alpha chain" evidence="11">
    <location>
        <begin position="1"/>
        <end position="194"/>
    </location>
</feature>
<feature type="binding site" evidence="11">
    <location>
        <position position="413"/>
    </location>
    <ligand>
        <name>substrate</name>
    </ligand>
</feature>
<feature type="active site" description="Nucleophile" evidence="11">
    <location>
        <position position="195"/>
    </location>
</feature>
<evidence type="ECO:0000256" key="1">
    <source>
        <dbReference type="ARBA" id="ARBA00004496"/>
    </source>
</evidence>
<comment type="similarity">
    <text evidence="2 11">Belongs to the ArgJ family.</text>
</comment>
<sequence length="413" mass="42619">MSSSVSPLAPKHVPDMPVIAGVRLATAEAGIRYKNRTDVLLAVMDKGTAVAGVFTKSKCPSAPVEWCRAKLKGGKARALVVNSGNANAFTGKTGRSSTALTAKIAAKAVGCTEGEIFLASTGVIGEPLDASKFDGVLGRLAETAEAGDYLAAAKAIMTTDTFPKVGTATVKLGKAKVTINGMAKGAGMIAPDMATMLSFIFTDAPIAPAALQALLKSGVEDTFNAVTIDGDTSTSDTLLAFATGAAAEHGAPKISRATDPRLKAFVKAFNQVLANLSEQVARDGEGARKLVEITVEGAKTKASARKIAMSIANSPLVKTAIAGEDANWGRVVMAVGKAGEPADRDKLSISFNGIRVAKSGARDPSYDEAQVSEAMKAPEIAIKVSLGLGKGRDRVLTCDLTKEYVAINGDYRS</sequence>
<evidence type="ECO:0000256" key="9">
    <source>
        <dbReference type="ARBA" id="ARBA00023268"/>
    </source>
</evidence>
<dbReference type="Proteomes" id="UP000193553">
    <property type="component" value="Unassembled WGS sequence"/>
</dbReference>
<evidence type="ECO:0000313" key="15">
    <source>
        <dbReference type="Proteomes" id="UP000193884"/>
    </source>
</evidence>
<evidence type="ECO:0000256" key="10">
    <source>
        <dbReference type="ARBA" id="ARBA00023315"/>
    </source>
</evidence>
<feature type="site" description="Involved in the stabilization of negative charge on the oxyanion by the formation of the oxyanion hole" evidence="11">
    <location>
        <position position="122"/>
    </location>
</feature>
<dbReference type="FunFam" id="3.10.20.340:FF:000003">
    <property type="entry name" value="Arginine biosynthesis bifunctional protein ArgJ"/>
    <property type="match status" value="1"/>
</dbReference>
<feature type="site" description="Involved in the stabilization of negative charge on the oxyanion by the formation of the oxyanion hole" evidence="11">
    <location>
        <position position="121"/>
    </location>
</feature>
<evidence type="ECO:0000256" key="3">
    <source>
        <dbReference type="ARBA" id="ARBA00011475"/>
    </source>
</evidence>
<dbReference type="EC" id="2.3.1.1" evidence="11"/>
<name>A0A1X3GU41_9BRAD</name>
<reference evidence="14 15" key="1">
    <citation type="submission" date="2017-03" db="EMBL/GenBank/DDBJ databases">
        <title>Whole genome sequences of fourteen strains of Bradyrhizobium canariense and one strain of Bradyrhizobium japonicum isolated from Lupinus (Papilionoideae: Genisteae) species in Algeria.</title>
        <authorList>
            <person name="Crovadore J."/>
            <person name="Chekireb D."/>
            <person name="Brachmann A."/>
            <person name="Chablais R."/>
            <person name="Cochard B."/>
            <person name="Lefort F."/>
        </authorList>
    </citation>
    <scope>NUCLEOTIDE SEQUENCE [LARGE SCALE GENOMIC DNA]</scope>
    <source>
        <strain evidence="12 14">UBMA195</strain>
        <strain evidence="13 15">UBMAN05</strain>
    </source>
</reference>
<dbReference type="Gene3D" id="3.10.20.340">
    <property type="entry name" value="ArgJ beta chain, C-terminal domain"/>
    <property type="match status" value="1"/>
</dbReference>
<comment type="subcellular location">
    <subcellularLocation>
        <location evidence="1 11">Cytoplasm</location>
    </subcellularLocation>
</comment>
<evidence type="ECO:0000313" key="12">
    <source>
        <dbReference type="EMBL" id="OSJ17328.1"/>
    </source>
</evidence>
<keyword evidence="9 11" id="KW-0511">Multifunctional enzyme</keyword>
<protein>
    <recommendedName>
        <fullName evidence="11">Arginine biosynthesis bifunctional protein ArgJ</fullName>
    </recommendedName>
    <domain>
        <recommendedName>
            <fullName evidence="11">Glutamate N-acetyltransferase</fullName>
            <ecNumber evidence="11">2.3.1.35</ecNumber>
        </recommendedName>
        <alternativeName>
            <fullName evidence="11">Ornithine acetyltransferase</fullName>
            <shortName evidence="11">OATase</shortName>
        </alternativeName>
        <alternativeName>
            <fullName evidence="11">Ornithine transacetylase</fullName>
        </alternativeName>
    </domain>
    <domain>
        <recommendedName>
            <fullName evidence="11">Amino-acid acetyltransferase</fullName>
            <ecNumber evidence="11">2.3.1.1</ecNumber>
        </recommendedName>
        <alternativeName>
            <fullName evidence="11">N-acetylglutamate synthase</fullName>
            <shortName evidence="11">AGSase</shortName>
        </alternativeName>
    </domain>
    <component>
        <recommendedName>
            <fullName evidence="11">Arginine biosynthesis bifunctional protein ArgJ alpha chain</fullName>
        </recommendedName>
    </component>
    <component>
        <recommendedName>
            <fullName evidence="11">Arginine biosynthesis bifunctional protein ArgJ beta chain</fullName>
        </recommendedName>
    </component>
</protein>
<accession>A0A1X3GU41</accession>
<dbReference type="GO" id="GO:0005737">
    <property type="term" value="C:cytoplasm"/>
    <property type="evidence" value="ECO:0007669"/>
    <property type="project" value="UniProtKB-SubCell"/>
</dbReference>
<comment type="catalytic activity">
    <reaction evidence="11">
        <text>N(2)-acetyl-L-ornithine + L-glutamate = N-acetyl-L-glutamate + L-ornithine</text>
        <dbReference type="Rhea" id="RHEA:15349"/>
        <dbReference type="ChEBI" id="CHEBI:29985"/>
        <dbReference type="ChEBI" id="CHEBI:44337"/>
        <dbReference type="ChEBI" id="CHEBI:46911"/>
        <dbReference type="ChEBI" id="CHEBI:57805"/>
        <dbReference type="EC" id="2.3.1.35"/>
    </reaction>
</comment>
<dbReference type="GO" id="GO:0006592">
    <property type="term" value="P:ornithine biosynthetic process"/>
    <property type="evidence" value="ECO:0007669"/>
    <property type="project" value="TreeGrafter"/>
</dbReference>
<comment type="subunit">
    <text evidence="3 11">Heterotetramer of two alpha and two beta chains.</text>
</comment>
<dbReference type="InterPro" id="IPR002813">
    <property type="entry name" value="Arg_biosynth_ArgJ"/>
</dbReference>
<keyword evidence="6 11" id="KW-0028">Amino-acid biosynthesis</keyword>
<dbReference type="Proteomes" id="UP000193884">
    <property type="component" value="Unassembled WGS sequence"/>
</dbReference>
<dbReference type="Pfam" id="PF01960">
    <property type="entry name" value="ArgJ"/>
    <property type="match status" value="1"/>
</dbReference>
<feature type="binding site" evidence="11">
    <location>
        <position position="184"/>
    </location>
    <ligand>
        <name>substrate</name>
    </ligand>
</feature>
<dbReference type="STRING" id="255045.SAMN05444158_5490"/>
<organism evidence="12 14">
    <name type="scientific">Bradyrhizobium canariense</name>
    <dbReference type="NCBI Taxonomy" id="255045"/>
    <lineage>
        <taxon>Bacteria</taxon>
        <taxon>Pseudomonadati</taxon>
        <taxon>Pseudomonadota</taxon>
        <taxon>Alphaproteobacteria</taxon>
        <taxon>Hyphomicrobiales</taxon>
        <taxon>Nitrobacteraceae</taxon>
        <taxon>Bradyrhizobium</taxon>
    </lineage>
</organism>
<comment type="function">
    <text evidence="11">Catalyzes two activities which are involved in the cyclic version of arginine biosynthesis: the synthesis of N-acetylglutamate from glutamate and acetyl-CoA as the acetyl donor, and of ornithine by transacetylation between N(2)-acetylornithine and glutamate.</text>
</comment>
<dbReference type="PANTHER" id="PTHR23100">
    <property type="entry name" value="ARGININE BIOSYNTHESIS BIFUNCTIONAL PROTEIN ARGJ"/>
    <property type="match status" value="1"/>
</dbReference>
<evidence type="ECO:0000313" key="13">
    <source>
        <dbReference type="EMBL" id="OSJ34681.1"/>
    </source>
</evidence>
<dbReference type="NCBIfam" id="NF003802">
    <property type="entry name" value="PRK05388.1"/>
    <property type="match status" value="1"/>
</dbReference>
<dbReference type="FunFam" id="3.60.70.12:FF:000001">
    <property type="entry name" value="Arginine biosynthesis bifunctional protein ArgJ, chloroplastic"/>
    <property type="match status" value="1"/>
</dbReference>
<evidence type="ECO:0000256" key="7">
    <source>
        <dbReference type="ARBA" id="ARBA00022679"/>
    </source>
</evidence>
<keyword evidence="10 11" id="KW-0012">Acyltransferase</keyword>
<dbReference type="NCBIfam" id="TIGR00120">
    <property type="entry name" value="ArgJ"/>
    <property type="match status" value="1"/>
</dbReference>
<evidence type="ECO:0000313" key="14">
    <source>
        <dbReference type="Proteomes" id="UP000193553"/>
    </source>
</evidence>
<keyword evidence="4 11" id="KW-0963">Cytoplasm</keyword>
<keyword evidence="5 11" id="KW-0055">Arginine biosynthesis</keyword>
<dbReference type="GO" id="GO:0004042">
    <property type="term" value="F:L-glutamate N-acetyltransferase activity"/>
    <property type="evidence" value="ECO:0007669"/>
    <property type="project" value="UniProtKB-UniRule"/>
</dbReference>
<dbReference type="HAMAP" id="MF_01106">
    <property type="entry name" value="ArgJ"/>
    <property type="match status" value="1"/>
</dbReference>
<dbReference type="CDD" id="cd02152">
    <property type="entry name" value="OAT"/>
    <property type="match status" value="1"/>
</dbReference>
<feature type="chain" id="PRO_5043059327" description="Arginine biosynthesis bifunctional protein ArgJ beta chain" evidence="11">
    <location>
        <begin position="195"/>
        <end position="413"/>
    </location>
</feature>
<dbReference type="GO" id="GO:0004358">
    <property type="term" value="F:L-glutamate N-acetyltransferase activity, acting on acetyl-L-ornithine as donor"/>
    <property type="evidence" value="ECO:0007669"/>
    <property type="project" value="UniProtKB-UniRule"/>
</dbReference>
<dbReference type="EMBL" id="NAFI01000143">
    <property type="protein sequence ID" value="OSJ17328.1"/>
    <property type="molecule type" value="Genomic_DNA"/>
</dbReference>
<evidence type="ECO:0000256" key="11">
    <source>
        <dbReference type="HAMAP-Rule" id="MF_01106"/>
    </source>
</evidence>
<keyword evidence="15" id="KW-1185">Reference proteome</keyword>